<keyword evidence="2" id="KW-1185">Reference proteome</keyword>
<protein>
    <submittedName>
        <fullName evidence="1">Uncharacterized protein</fullName>
    </submittedName>
</protein>
<sequence>MKGKKRRRRRRRRRGRVVRRRRESRWEGAVSSPQERAGEIEWRDRLWRRRKASSLPGDETDFYLTLNPRISLGAAMYFGNVCHSVLTPLSRPTLGRTQTSPDAKPLLPFHLLPGFTDMDHVHKALIGPSFGLTSPLKRKASSCGVCRLRFNSENHQPQTLPQRRHRRAAATSETVKAPSDSSLSPSPKPPERETQRDGEVEVAPEGETEEEKAIRLLYCSLCKVAVNSASQLQAHNSGTKHKTMLEARSGDGAIKSFPRTGVKAKSAAPPELSTGLQNKTFHCEICDVHVNSETQLKQHISSRRHKDRAAGKPAKPKFSPYTPTQRHQSFQAIHLALQKNQDPDQTSGPVSPAASTLHCRSHGNAAFLLSPSSFKLEPGQCFRASPSLRHCCIRPPDPSVQHIHRFYFPPTDLIDVSISSERQLKADLRTRCDMSTVLHVSVSVKDQD</sequence>
<gene>
    <name evidence="1" type="ORF">E3U43_011013</name>
</gene>
<accession>A0ACD3RH58</accession>
<reference evidence="1" key="1">
    <citation type="submission" date="2018-11" db="EMBL/GenBank/DDBJ databases">
        <title>The sequence and de novo assembly of Larimichthys crocea genome using PacBio and Hi-C technologies.</title>
        <authorList>
            <person name="Xu P."/>
            <person name="Chen B."/>
            <person name="Zhou Z."/>
            <person name="Ke Q."/>
            <person name="Wu Y."/>
            <person name="Bai H."/>
            <person name="Pu F."/>
        </authorList>
    </citation>
    <scope>NUCLEOTIDE SEQUENCE</scope>
    <source>
        <tissue evidence="1">Muscle</tissue>
    </source>
</reference>
<evidence type="ECO:0000313" key="1">
    <source>
        <dbReference type="EMBL" id="TMS18687.1"/>
    </source>
</evidence>
<organism evidence="1 2">
    <name type="scientific">Larimichthys crocea</name>
    <name type="common">Large yellow croaker</name>
    <name type="synonym">Pseudosciaena crocea</name>
    <dbReference type="NCBI Taxonomy" id="215358"/>
    <lineage>
        <taxon>Eukaryota</taxon>
        <taxon>Metazoa</taxon>
        <taxon>Chordata</taxon>
        <taxon>Craniata</taxon>
        <taxon>Vertebrata</taxon>
        <taxon>Euteleostomi</taxon>
        <taxon>Actinopterygii</taxon>
        <taxon>Neopterygii</taxon>
        <taxon>Teleostei</taxon>
        <taxon>Neoteleostei</taxon>
        <taxon>Acanthomorphata</taxon>
        <taxon>Eupercaria</taxon>
        <taxon>Sciaenidae</taxon>
        <taxon>Larimichthys</taxon>
    </lineage>
</organism>
<dbReference type="Proteomes" id="UP000793456">
    <property type="component" value="Chromosome VI"/>
</dbReference>
<name>A0ACD3RH58_LARCR</name>
<comment type="caution">
    <text evidence="1">The sequence shown here is derived from an EMBL/GenBank/DDBJ whole genome shotgun (WGS) entry which is preliminary data.</text>
</comment>
<dbReference type="EMBL" id="CM011679">
    <property type="protein sequence ID" value="TMS18687.1"/>
    <property type="molecule type" value="Genomic_DNA"/>
</dbReference>
<proteinExistence type="predicted"/>
<evidence type="ECO:0000313" key="2">
    <source>
        <dbReference type="Proteomes" id="UP000793456"/>
    </source>
</evidence>